<evidence type="ECO:0000313" key="2">
    <source>
        <dbReference type="EMBL" id="MBA9026255.1"/>
    </source>
</evidence>
<organism evidence="2 3">
    <name type="scientific">Peribacillus huizhouensis</name>
    <dbReference type="NCBI Taxonomy" id="1501239"/>
    <lineage>
        <taxon>Bacteria</taxon>
        <taxon>Bacillati</taxon>
        <taxon>Bacillota</taxon>
        <taxon>Bacilli</taxon>
        <taxon>Bacillales</taxon>
        <taxon>Bacillaceae</taxon>
        <taxon>Peribacillus</taxon>
    </lineage>
</organism>
<sequence>MTFVSRSDYNENYRGKDDCKDRERKDDKNNQCFIATQISNPNISVPAGAEKLVYENFTKNHNKATMNLQSSEPIGGGDAHTLIVTITTRRKKGCDKQIVRVIDPQDVVSFTVENLKRVVVTGGAAPGRLTANITLTMCICCNENEDDKHDCCY</sequence>
<gene>
    <name evidence="2" type="ORF">HNP81_001540</name>
</gene>
<feature type="region of interest" description="Disordered" evidence="1">
    <location>
        <begin position="1"/>
        <end position="24"/>
    </location>
</feature>
<feature type="compositionally biased region" description="Basic and acidic residues" evidence="1">
    <location>
        <begin position="8"/>
        <end position="24"/>
    </location>
</feature>
<accession>A0ABR6CMN4</accession>
<reference evidence="2 3" key="1">
    <citation type="submission" date="2020-08" db="EMBL/GenBank/DDBJ databases">
        <title>Genomic Encyclopedia of Type Strains, Phase IV (KMG-IV): sequencing the most valuable type-strain genomes for metagenomic binning, comparative biology and taxonomic classification.</title>
        <authorList>
            <person name="Goeker M."/>
        </authorList>
    </citation>
    <scope>NUCLEOTIDE SEQUENCE [LARGE SCALE GENOMIC DNA]</scope>
    <source>
        <strain evidence="2 3">DSM 105481</strain>
    </source>
</reference>
<comment type="caution">
    <text evidence="2">The sequence shown here is derived from an EMBL/GenBank/DDBJ whole genome shotgun (WGS) entry which is preliminary data.</text>
</comment>
<proteinExistence type="predicted"/>
<dbReference type="RefSeq" id="WP_182502134.1">
    <property type="nucleotide sequence ID" value="NZ_JACJHX010000003.1"/>
</dbReference>
<dbReference type="EMBL" id="JACJHX010000003">
    <property type="protein sequence ID" value="MBA9026255.1"/>
    <property type="molecule type" value="Genomic_DNA"/>
</dbReference>
<evidence type="ECO:0000256" key="1">
    <source>
        <dbReference type="SAM" id="MobiDB-lite"/>
    </source>
</evidence>
<name>A0ABR6CMN4_9BACI</name>
<dbReference type="Proteomes" id="UP000626697">
    <property type="component" value="Unassembled WGS sequence"/>
</dbReference>
<evidence type="ECO:0008006" key="4">
    <source>
        <dbReference type="Google" id="ProtNLM"/>
    </source>
</evidence>
<evidence type="ECO:0000313" key="3">
    <source>
        <dbReference type="Proteomes" id="UP000626697"/>
    </source>
</evidence>
<protein>
    <recommendedName>
        <fullName evidence="4">Exosporium protein D</fullName>
    </recommendedName>
</protein>
<keyword evidence="3" id="KW-1185">Reference proteome</keyword>